<keyword evidence="3" id="KW-0238">DNA-binding</keyword>
<name>A0A0F3RRY7_9LACO</name>
<comment type="caution">
    <text evidence="6">The sequence shown here is derived from an EMBL/GenBank/DDBJ whole genome shotgun (WGS) entry which is preliminary data.</text>
</comment>
<dbReference type="GO" id="GO:0003677">
    <property type="term" value="F:DNA binding"/>
    <property type="evidence" value="ECO:0007669"/>
    <property type="project" value="UniProtKB-KW"/>
</dbReference>
<protein>
    <submittedName>
        <fullName evidence="6">LysR family transcriptional regulator</fullName>
    </submittedName>
</protein>
<dbReference type="InterPro" id="IPR036390">
    <property type="entry name" value="WH_DNA-bd_sf"/>
</dbReference>
<evidence type="ECO:0000256" key="2">
    <source>
        <dbReference type="ARBA" id="ARBA00023015"/>
    </source>
</evidence>
<keyword evidence="2" id="KW-0805">Transcription regulation</keyword>
<dbReference type="CDD" id="cd05466">
    <property type="entry name" value="PBP2_LTTR_substrate"/>
    <property type="match status" value="1"/>
</dbReference>
<dbReference type="InterPro" id="IPR005119">
    <property type="entry name" value="LysR_subst-bd"/>
</dbReference>
<dbReference type="PANTHER" id="PTHR30346">
    <property type="entry name" value="TRANSCRIPTIONAL DUAL REGULATOR HCAR-RELATED"/>
    <property type="match status" value="1"/>
</dbReference>
<dbReference type="SUPFAM" id="SSF53850">
    <property type="entry name" value="Periplasmic binding protein-like II"/>
    <property type="match status" value="1"/>
</dbReference>
<feature type="domain" description="HTH lysR-type" evidence="5">
    <location>
        <begin position="1"/>
        <end position="58"/>
    </location>
</feature>
<reference evidence="6 7" key="1">
    <citation type="submission" date="2015-03" db="EMBL/GenBank/DDBJ databases">
        <authorList>
            <person name="Zheng J."/>
            <person name="Ganezle M."/>
        </authorList>
    </citation>
    <scope>NUCLEOTIDE SEQUENCE [LARGE SCALE GENOMIC DNA]</scope>
    <source>
        <strain evidence="6 7">LP38</strain>
    </source>
</reference>
<dbReference type="PATRIC" id="fig|216463.3.peg.618"/>
<dbReference type="SUPFAM" id="SSF46785">
    <property type="entry name" value="Winged helix' DNA-binding domain"/>
    <property type="match status" value="1"/>
</dbReference>
<keyword evidence="4" id="KW-0804">Transcription</keyword>
<organism evidence="6 7">
    <name type="scientific">Levilactobacillus spicheri</name>
    <dbReference type="NCBI Taxonomy" id="216463"/>
    <lineage>
        <taxon>Bacteria</taxon>
        <taxon>Bacillati</taxon>
        <taxon>Bacillota</taxon>
        <taxon>Bacilli</taxon>
        <taxon>Lactobacillales</taxon>
        <taxon>Lactobacillaceae</taxon>
        <taxon>Levilactobacillus</taxon>
    </lineage>
</organism>
<dbReference type="Proteomes" id="UP000033491">
    <property type="component" value="Unassembled WGS sequence"/>
</dbReference>
<dbReference type="GO" id="GO:0003700">
    <property type="term" value="F:DNA-binding transcription factor activity"/>
    <property type="evidence" value="ECO:0007669"/>
    <property type="project" value="InterPro"/>
</dbReference>
<evidence type="ECO:0000313" key="6">
    <source>
        <dbReference type="EMBL" id="KJW12359.1"/>
    </source>
</evidence>
<dbReference type="GO" id="GO:0032993">
    <property type="term" value="C:protein-DNA complex"/>
    <property type="evidence" value="ECO:0007669"/>
    <property type="project" value="TreeGrafter"/>
</dbReference>
<accession>A0A0F3RRY7</accession>
<dbReference type="AlphaFoldDB" id="A0A0F3RRY7"/>
<evidence type="ECO:0000256" key="4">
    <source>
        <dbReference type="ARBA" id="ARBA00023163"/>
    </source>
</evidence>
<comment type="similarity">
    <text evidence="1">Belongs to the LysR transcriptional regulatory family.</text>
</comment>
<dbReference type="STRING" id="216463.VC81_07540"/>
<proteinExistence type="inferred from homology"/>
<dbReference type="Gene3D" id="3.40.190.290">
    <property type="match status" value="1"/>
</dbReference>
<evidence type="ECO:0000259" key="5">
    <source>
        <dbReference type="PROSITE" id="PS50931"/>
    </source>
</evidence>
<evidence type="ECO:0000313" key="7">
    <source>
        <dbReference type="Proteomes" id="UP000033491"/>
    </source>
</evidence>
<evidence type="ECO:0000256" key="1">
    <source>
        <dbReference type="ARBA" id="ARBA00009437"/>
    </source>
</evidence>
<evidence type="ECO:0000256" key="3">
    <source>
        <dbReference type="ARBA" id="ARBA00023125"/>
    </source>
</evidence>
<dbReference type="EMBL" id="JZCR01000019">
    <property type="protein sequence ID" value="KJW12359.1"/>
    <property type="molecule type" value="Genomic_DNA"/>
</dbReference>
<dbReference type="PROSITE" id="PS50931">
    <property type="entry name" value="HTH_LYSR"/>
    <property type="match status" value="1"/>
</dbReference>
<dbReference type="Pfam" id="PF03466">
    <property type="entry name" value="LysR_substrate"/>
    <property type="match status" value="1"/>
</dbReference>
<dbReference type="Pfam" id="PF00126">
    <property type="entry name" value="HTH_1"/>
    <property type="match status" value="1"/>
</dbReference>
<dbReference type="Gene3D" id="1.10.10.10">
    <property type="entry name" value="Winged helix-like DNA-binding domain superfamily/Winged helix DNA-binding domain"/>
    <property type="match status" value="1"/>
</dbReference>
<dbReference type="OrthoDB" id="119203at2"/>
<dbReference type="InterPro" id="IPR000847">
    <property type="entry name" value="LysR_HTH_N"/>
</dbReference>
<gene>
    <name evidence="6" type="ORF">VC81_07540</name>
</gene>
<dbReference type="InterPro" id="IPR036388">
    <property type="entry name" value="WH-like_DNA-bd_sf"/>
</dbReference>
<dbReference type="PANTHER" id="PTHR30346:SF0">
    <property type="entry name" value="HCA OPERON TRANSCRIPTIONAL ACTIVATOR HCAR"/>
    <property type="match status" value="1"/>
</dbReference>
<sequence length="301" mass="34357">METRRLAVFVDLAETLNYSRSAERLFLSQSTISKDILALERDWQVKLVVRAHRQIHLTRAGRLILPKVKRLLQQETELTQAIEHRFWQRERPLVIQGLSSLPQYRAFRILTAFTRRYPEIQVTFREASLDHLAHALDQKNVDIVFTRLVAATPPAYQTLVSDQDQAVVLVPKDHPLAQRSFVTPAMLQGEPLLVQRDTLSPRHPLYAVFQELATQPQLTYDGRRPELFLALLNQGAGVSVVMNRAFDGTAYPNIRAVPLRPRVTSRLAFLKQADNPAAVVDLFWRFAEQALQPATDAHETS</sequence>